<dbReference type="RefSeq" id="WP_425344298.1">
    <property type="nucleotide sequence ID" value="NZ_JBGUBD010000002.1"/>
</dbReference>
<gene>
    <name evidence="1" type="ORF">ACERK3_03585</name>
</gene>
<protein>
    <submittedName>
        <fullName evidence="1">PEP-CTERM sorting domain-containing protein</fullName>
    </submittedName>
</protein>
<comment type="caution">
    <text evidence="1">The sequence shown here is derived from an EMBL/GenBank/DDBJ whole genome shotgun (WGS) entry which is preliminary data.</text>
</comment>
<dbReference type="Gene3D" id="2.60.120.200">
    <property type="match status" value="1"/>
</dbReference>
<evidence type="ECO:0000313" key="2">
    <source>
        <dbReference type="Proteomes" id="UP001575105"/>
    </source>
</evidence>
<dbReference type="InterPro" id="IPR013424">
    <property type="entry name" value="Ice-binding_C"/>
</dbReference>
<proteinExistence type="predicted"/>
<reference evidence="1 2" key="1">
    <citation type="submission" date="2024-08" db="EMBL/GenBank/DDBJ databases">
        <title>Whole-genome sequencing of halo(alkali)philic microorganisms from hypersaline lakes.</title>
        <authorList>
            <person name="Sorokin D.Y."/>
            <person name="Merkel A.Y."/>
            <person name="Messina E."/>
            <person name="Yakimov M."/>
        </authorList>
    </citation>
    <scope>NUCLEOTIDE SEQUENCE [LARGE SCALE GENOMIC DNA]</scope>
    <source>
        <strain evidence="1 2">AB-hyl4</strain>
    </source>
</reference>
<dbReference type="EMBL" id="JBGUBD010000002">
    <property type="protein sequence ID" value="MFA9477373.1"/>
    <property type="molecule type" value="Genomic_DNA"/>
</dbReference>
<organism evidence="1 2">
    <name type="scientific">Natronomicrosphaera hydrolytica</name>
    <dbReference type="NCBI Taxonomy" id="3242702"/>
    <lineage>
        <taxon>Bacteria</taxon>
        <taxon>Pseudomonadati</taxon>
        <taxon>Planctomycetota</taxon>
        <taxon>Phycisphaerae</taxon>
        <taxon>Phycisphaerales</taxon>
        <taxon>Phycisphaeraceae</taxon>
        <taxon>Natronomicrosphaera</taxon>
    </lineage>
</organism>
<keyword evidence="2" id="KW-1185">Reference proteome</keyword>
<name>A0ABV4U197_9BACT</name>
<accession>A0ABV4U197</accession>
<dbReference type="Proteomes" id="UP001575105">
    <property type="component" value="Unassembled WGS sequence"/>
</dbReference>
<dbReference type="NCBIfam" id="TIGR02595">
    <property type="entry name" value="PEP_CTERM"/>
    <property type="match status" value="1"/>
</dbReference>
<evidence type="ECO:0000313" key="1">
    <source>
        <dbReference type="EMBL" id="MFA9477373.1"/>
    </source>
</evidence>
<sequence>MPAIVAGKVCKVGRMYSRSNMMRKRIGVLGVLVGVGMGLSSHAGVAEAALYETGFEAPDFTLGQNIHGIEGWSNTANHATATISDDAAASGSQALKITSTGGGSTDQINHDVASQAGQVLGQISVGMRLRIDTLTSSLDGRDMTLVIRGIDESTNTDADMVTISFKRSNSDTVANQIIVRNGFTDVSVGTWTAEQWMDLEISLDTEADVFNLSINGDMAFGSEGADFRSNRSMADLTNVQFRHTVWLTSSYFVDDYIVVPEPASLALLVLGGALCLRRNRKRTLPSQR</sequence>